<keyword evidence="1" id="KW-1133">Transmembrane helix</keyword>
<keyword evidence="3" id="KW-1185">Reference proteome</keyword>
<dbReference type="EMBL" id="ATMH01011157">
    <property type="protein sequence ID" value="EPY16447.1"/>
    <property type="molecule type" value="Genomic_DNA"/>
</dbReference>
<dbReference type="AlphaFoldDB" id="S9TEG4"/>
<name>S9TEG4_9TRYP</name>
<keyword evidence="1" id="KW-0472">Membrane</keyword>
<sequence length="78" mass="8390">MIPWAVVAGIVNGNTCVSDYTTKAQYDSVIAAQNVQSLILYNTTKYYSYGVGFGLVITAWAINVFGIVVLLVTPVSLI</sequence>
<dbReference type="Pfam" id="PF07344">
    <property type="entry name" value="Amastin"/>
    <property type="match status" value="1"/>
</dbReference>
<proteinExistence type="predicted"/>
<dbReference type="InterPro" id="IPR009944">
    <property type="entry name" value="Amastin"/>
</dbReference>
<comment type="caution">
    <text evidence="2">The sequence shown here is derived from an EMBL/GenBank/DDBJ whole genome shotgun (WGS) entry which is preliminary data.</text>
</comment>
<evidence type="ECO:0000313" key="2">
    <source>
        <dbReference type="EMBL" id="EPY16447.1"/>
    </source>
</evidence>
<feature type="transmembrane region" description="Helical" evidence="1">
    <location>
        <begin position="46"/>
        <end position="72"/>
    </location>
</feature>
<gene>
    <name evidence="2" type="ORF">STCU_11254</name>
</gene>
<reference evidence="2 3" key="1">
    <citation type="journal article" date="2013" name="PLoS ONE">
        <title>Predicting the Proteins of Angomonas deanei, Strigomonas culicis and Their Respective Endosymbionts Reveals New Aspects of the Trypanosomatidae Family.</title>
        <authorList>
            <person name="Motta M.C."/>
            <person name="Martins A.C."/>
            <person name="de Souza S.S."/>
            <person name="Catta-Preta C.M."/>
            <person name="Silva R."/>
            <person name="Klein C.C."/>
            <person name="de Almeida L.G."/>
            <person name="de Lima Cunha O."/>
            <person name="Ciapina L.P."/>
            <person name="Brocchi M."/>
            <person name="Colabardini A.C."/>
            <person name="de Araujo Lima B."/>
            <person name="Machado C.R."/>
            <person name="de Almeida Soares C.M."/>
            <person name="Probst C.M."/>
            <person name="de Menezes C.B."/>
            <person name="Thompson C.E."/>
            <person name="Bartholomeu D.C."/>
            <person name="Gradia D.F."/>
            <person name="Pavoni D.P."/>
            <person name="Grisard E.C."/>
            <person name="Fantinatti-Garboggini F."/>
            <person name="Marchini F.K."/>
            <person name="Rodrigues-Luiz G.F."/>
            <person name="Wagner G."/>
            <person name="Goldman G.H."/>
            <person name="Fietto J.L."/>
            <person name="Elias M.C."/>
            <person name="Goldman M.H."/>
            <person name="Sagot M.F."/>
            <person name="Pereira M."/>
            <person name="Stoco P.H."/>
            <person name="de Mendonca-Neto R.P."/>
            <person name="Teixeira S.M."/>
            <person name="Maciel T.E."/>
            <person name="de Oliveira Mendes T.A."/>
            <person name="Urmenyi T.P."/>
            <person name="de Souza W."/>
            <person name="Schenkman S."/>
            <person name="de Vasconcelos A.T."/>
        </authorList>
    </citation>
    <scope>NUCLEOTIDE SEQUENCE [LARGE SCALE GENOMIC DNA]</scope>
</reference>
<organism evidence="2 3">
    <name type="scientific">Strigomonas culicis</name>
    <dbReference type="NCBI Taxonomy" id="28005"/>
    <lineage>
        <taxon>Eukaryota</taxon>
        <taxon>Discoba</taxon>
        <taxon>Euglenozoa</taxon>
        <taxon>Kinetoplastea</taxon>
        <taxon>Metakinetoplastina</taxon>
        <taxon>Trypanosomatida</taxon>
        <taxon>Trypanosomatidae</taxon>
        <taxon>Strigomonadinae</taxon>
        <taxon>Strigomonas</taxon>
    </lineage>
</organism>
<accession>S9TEG4</accession>
<evidence type="ECO:0000256" key="1">
    <source>
        <dbReference type="SAM" id="Phobius"/>
    </source>
</evidence>
<dbReference type="Proteomes" id="UP000015354">
    <property type="component" value="Unassembled WGS sequence"/>
</dbReference>
<protein>
    <submittedName>
        <fullName evidence="2">Uncharacterized protein</fullName>
    </submittedName>
</protein>
<evidence type="ECO:0000313" key="3">
    <source>
        <dbReference type="Proteomes" id="UP000015354"/>
    </source>
</evidence>
<keyword evidence="1" id="KW-0812">Transmembrane</keyword>